<dbReference type="GO" id="GO:0016887">
    <property type="term" value="F:ATP hydrolysis activity"/>
    <property type="evidence" value="ECO:0007669"/>
    <property type="project" value="InterPro"/>
</dbReference>
<dbReference type="PIRSF" id="PIRSF029347">
    <property type="entry name" value="RecF"/>
    <property type="match status" value="1"/>
</dbReference>
<protein>
    <submittedName>
        <fullName evidence="2">SMC domain protein</fullName>
    </submittedName>
</protein>
<evidence type="ECO:0000313" key="3">
    <source>
        <dbReference type="Proteomes" id="UP000000739"/>
    </source>
</evidence>
<dbReference type="RefSeq" id="WP_012609263.1">
    <property type="nucleotide sequence ID" value="NC_011768.1"/>
</dbReference>
<dbReference type="KEGG" id="dal:Dalk_0113"/>
<sequence>MHEFHNFKGFKEARIDLFKPLTVLIGPNGSGKSNLIEGVELLSFLGRGGRIHDITDIGRGNRGLEIRGGLQACPKYFSDRFYLTFSLNYPINNVFGTKCIYGIGLQTKPEPRVFIERLFFEDGEAIFRADAKKEFSQSSDILVEYNTFTGEENQPKTPVSNSRSILSQYESFAKNNTKYNACGEIVSFIMQYLKQSFVFDPRPKLMRTYERISNSILTRDGSNLSAVLFRLDNGSQEEKQSLERLLGWIRHLPGEPYTGFKFVTTELDDVIFGLKIGDDGQFMDARVLSDGTLRCLSVLTALETAEPGSRVVIEEFDNGLHPSRVHILLQAMKSCCERRKLNVLVTTHNPATLNALDDDQMQGVVFCYWDKESKSSKLVSFKDLPRHDVLMESGRLGDLVTRQVVDQYFAKDFEEKYKEKALSWLENLP</sequence>
<dbReference type="Gene3D" id="3.40.50.300">
    <property type="entry name" value="P-loop containing nucleotide triphosphate hydrolases"/>
    <property type="match status" value="1"/>
</dbReference>
<dbReference type="InterPro" id="IPR014555">
    <property type="entry name" value="RecF-like"/>
</dbReference>
<proteinExistence type="predicted"/>
<evidence type="ECO:0000313" key="2">
    <source>
        <dbReference type="EMBL" id="ACL01823.1"/>
    </source>
</evidence>
<dbReference type="eggNOG" id="COG4637">
    <property type="taxonomic scope" value="Bacteria"/>
</dbReference>
<dbReference type="Proteomes" id="UP000000739">
    <property type="component" value="Chromosome"/>
</dbReference>
<dbReference type="PANTHER" id="PTHR40396:SF1">
    <property type="entry name" value="ATPASE AAA-TYPE CORE DOMAIN-CONTAINING PROTEIN"/>
    <property type="match status" value="1"/>
</dbReference>
<dbReference type="InterPro" id="IPR003959">
    <property type="entry name" value="ATPase_AAA_core"/>
</dbReference>
<dbReference type="Pfam" id="PF13304">
    <property type="entry name" value="AAA_21"/>
    <property type="match status" value="1"/>
</dbReference>
<feature type="domain" description="ATPase AAA-type core" evidence="1">
    <location>
        <begin position="21"/>
        <end position="353"/>
    </location>
</feature>
<dbReference type="HOGENOM" id="CLU_035814_3_0_7"/>
<dbReference type="GO" id="GO:0005524">
    <property type="term" value="F:ATP binding"/>
    <property type="evidence" value="ECO:0007669"/>
    <property type="project" value="InterPro"/>
</dbReference>
<dbReference type="PANTHER" id="PTHR40396">
    <property type="entry name" value="ATPASE-LIKE PROTEIN"/>
    <property type="match status" value="1"/>
</dbReference>
<dbReference type="EMBL" id="CP001322">
    <property type="protein sequence ID" value="ACL01823.1"/>
    <property type="molecule type" value="Genomic_DNA"/>
</dbReference>
<dbReference type="InterPro" id="IPR027417">
    <property type="entry name" value="P-loop_NTPase"/>
</dbReference>
<reference evidence="2 3" key="1">
    <citation type="journal article" date="2012" name="Environ. Microbiol.">
        <title>The genome sequence of Desulfatibacillum alkenivorans AK-01: a blueprint for anaerobic alkane oxidation.</title>
        <authorList>
            <person name="Callaghan A.V."/>
            <person name="Morris B.E."/>
            <person name="Pereira I.A."/>
            <person name="McInerney M.J."/>
            <person name="Austin R.N."/>
            <person name="Groves J.T."/>
            <person name="Kukor J.J."/>
            <person name="Suflita J.M."/>
            <person name="Young L.Y."/>
            <person name="Zylstra G.J."/>
            <person name="Wawrik B."/>
        </authorList>
    </citation>
    <scope>NUCLEOTIDE SEQUENCE [LARGE SCALE GENOMIC DNA]</scope>
    <source>
        <strain evidence="2 3">AK-01</strain>
    </source>
</reference>
<evidence type="ECO:0000259" key="1">
    <source>
        <dbReference type="Pfam" id="PF13304"/>
    </source>
</evidence>
<name>B8FKK8_DESAL</name>
<accession>B8FKK8</accession>
<dbReference type="SUPFAM" id="SSF52540">
    <property type="entry name" value="P-loop containing nucleoside triphosphate hydrolases"/>
    <property type="match status" value="1"/>
</dbReference>
<gene>
    <name evidence="2" type="ordered locus">Dalk_0113</name>
</gene>
<keyword evidence="3" id="KW-1185">Reference proteome</keyword>
<organism evidence="2 3">
    <name type="scientific">Desulfatibacillum aliphaticivorans</name>
    <dbReference type="NCBI Taxonomy" id="218208"/>
    <lineage>
        <taxon>Bacteria</taxon>
        <taxon>Pseudomonadati</taxon>
        <taxon>Thermodesulfobacteriota</taxon>
        <taxon>Desulfobacteria</taxon>
        <taxon>Desulfobacterales</taxon>
        <taxon>Desulfatibacillaceae</taxon>
        <taxon>Desulfatibacillum</taxon>
    </lineage>
</organism>
<dbReference type="AlphaFoldDB" id="B8FKK8"/>